<dbReference type="EMBL" id="BTPE01000006">
    <property type="protein sequence ID" value="GMQ33722.1"/>
    <property type="molecule type" value="Genomic_DNA"/>
</dbReference>
<dbReference type="RefSeq" id="WP_338228548.1">
    <property type="nucleotide sequence ID" value="NZ_BTPE01000006.1"/>
</dbReference>
<gene>
    <name evidence="2" type="ORF">Ataiwa_19940</name>
</gene>
<name>A0ABQ6Q0L4_9BACT</name>
<organism evidence="2 3">
    <name type="scientific">Algoriphagus taiwanensis</name>
    <dbReference type="NCBI Taxonomy" id="1445656"/>
    <lineage>
        <taxon>Bacteria</taxon>
        <taxon>Pseudomonadati</taxon>
        <taxon>Bacteroidota</taxon>
        <taxon>Cytophagia</taxon>
        <taxon>Cytophagales</taxon>
        <taxon>Cyclobacteriaceae</taxon>
        <taxon>Algoriphagus</taxon>
    </lineage>
</organism>
<comment type="caution">
    <text evidence="2">The sequence shown here is derived from an EMBL/GenBank/DDBJ whole genome shotgun (WGS) entry which is preliminary data.</text>
</comment>
<keyword evidence="3" id="KW-1185">Reference proteome</keyword>
<reference evidence="2 3" key="1">
    <citation type="submission" date="2023-08" db="EMBL/GenBank/DDBJ databases">
        <title>Draft genome sequence of Algoriphagus taiwanensis.</title>
        <authorList>
            <person name="Takatani N."/>
            <person name="Hosokawa M."/>
            <person name="Sawabe T."/>
        </authorList>
    </citation>
    <scope>NUCLEOTIDE SEQUENCE [LARGE SCALE GENOMIC DNA]</scope>
    <source>
        <strain evidence="2 3">JCM 19755</strain>
    </source>
</reference>
<evidence type="ECO:0000313" key="3">
    <source>
        <dbReference type="Proteomes" id="UP001307705"/>
    </source>
</evidence>
<dbReference type="Proteomes" id="UP001307705">
    <property type="component" value="Unassembled WGS sequence"/>
</dbReference>
<evidence type="ECO:0000313" key="2">
    <source>
        <dbReference type="EMBL" id="GMQ33722.1"/>
    </source>
</evidence>
<keyword evidence="1" id="KW-0732">Signal</keyword>
<protein>
    <submittedName>
        <fullName evidence="2">Uncharacterized protein</fullName>
    </submittedName>
</protein>
<feature type="chain" id="PRO_5045711097" evidence="1">
    <location>
        <begin position="30"/>
        <end position="80"/>
    </location>
</feature>
<feature type="signal peptide" evidence="1">
    <location>
        <begin position="1"/>
        <end position="29"/>
    </location>
</feature>
<accession>A0ABQ6Q0L4</accession>
<sequence>MNTSIFSQKNVCAALGFAMAITIVLKAKAETQLAQQTARFEITKPTTPQIGLEANSGPELLQVDIYKTPSTPAHTAPEVG</sequence>
<evidence type="ECO:0000256" key="1">
    <source>
        <dbReference type="SAM" id="SignalP"/>
    </source>
</evidence>
<proteinExistence type="predicted"/>